<comment type="similarity">
    <text evidence="1">Belongs to the serpin family.</text>
</comment>
<evidence type="ECO:0000256" key="2">
    <source>
        <dbReference type="SAM" id="SignalP"/>
    </source>
</evidence>
<evidence type="ECO:0000313" key="4">
    <source>
        <dbReference type="EMBL" id="MEF2114527.1"/>
    </source>
</evidence>
<evidence type="ECO:0000256" key="1">
    <source>
        <dbReference type="RuleBase" id="RU000411"/>
    </source>
</evidence>
<comment type="caution">
    <text evidence="4">The sequence shown here is derived from an EMBL/GenBank/DDBJ whole genome shotgun (WGS) entry which is preliminary data.</text>
</comment>
<dbReference type="RefSeq" id="WP_216253281.1">
    <property type="nucleotide sequence ID" value="NZ_JAZHFS010000024.1"/>
</dbReference>
<dbReference type="PROSITE" id="PS51257">
    <property type="entry name" value="PROKAR_LIPOPROTEIN"/>
    <property type="match status" value="1"/>
</dbReference>
<dbReference type="PANTHER" id="PTHR11461:SF211">
    <property type="entry name" value="GH10112P-RELATED"/>
    <property type="match status" value="1"/>
</dbReference>
<dbReference type="InterPro" id="IPR023796">
    <property type="entry name" value="Serpin_dom"/>
</dbReference>
<reference evidence="4 5" key="1">
    <citation type="submission" date="2023-11" db="EMBL/GenBank/DDBJ databases">
        <title>Draft genome sequence of a psychrophilic Clostridium strain from permafrost water brine.</title>
        <authorList>
            <person name="Shcherbakova V.A."/>
            <person name="Trubitsyn V.E."/>
            <person name="Zakharyuk A.G."/>
        </authorList>
    </citation>
    <scope>NUCLEOTIDE SEQUENCE [LARGE SCALE GENOMIC DNA]</scope>
    <source>
        <strain evidence="4 5">14F</strain>
    </source>
</reference>
<dbReference type="PROSITE" id="PS00284">
    <property type="entry name" value="SERPIN"/>
    <property type="match status" value="1"/>
</dbReference>
<dbReference type="CDD" id="cd19588">
    <property type="entry name" value="serpin_miropin-like"/>
    <property type="match status" value="1"/>
</dbReference>
<feature type="chain" id="PRO_5047063275" evidence="2">
    <location>
        <begin position="25"/>
        <end position="413"/>
    </location>
</feature>
<organism evidence="4 5">
    <name type="scientific">Clostridium frigoriphilum</name>
    <dbReference type="NCBI Taxonomy" id="443253"/>
    <lineage>
        <taxon>Bacteria</taxon>
        <taxon>Bacillati</taxon>
        <taxon>Bacillota</taxon>
        <taxon>Clostridia</taxon>
        <taxon>Eubacteriales</taxon>
        <taxon>Clostridiaceae</taxon>
        <taxon>Clostridium</taxon>
    </lineage>
</organism>
<feature type="domain" description="Serpin" evidence="3">
    <location>
        <begin position="56"/>
        <end position="413"/>
    </location>
</feature>
<dbReference type="SMART" id="SM00093">
    <property type="entry name" value="SERPIN"/>
    <property type="match status" value="1"/>
</dbReference>
<dbReference type="InterPro" id="IPR023795">
    <property type="entry name" value="Serpin_CS"/>
</dbReference>
<dbReference type="InterPro" id="IPR000215">
    <property type="entry name" value="Serpin_fam"/>
</dbReference>
<keyword evidence="5" id="KW-1185">Reference proteome</keyword>
<dbReference type="Proteomes" id="UP001498469">
    <property type="component" value="Unassembled WGS sequence"/>
</dbReference>
<protein>
    <submittedName>
        <fullName evidence="4">Serpin family protein</fullName>
    </submittedName>
</protein>
<name>A0ABU7UT26_9CLOT</name>
<keyword evidence="2" id="KW-0732">Signal</keyword>
<evidence type="ECO:0000313" key="5">
    <source>
        <dbReference type="Proteomes" id="UP001498469"/>
    </source>
</evidence>
<dbReference type="EMBL" id="JAZHFS010000024">
    <property type="protein sequence ID" value="MEF2114527.1"/>
    <property type="molecule type" value="Genomic_DNA"/>
</dbReference>
<dbReference type="Pfam" id="PF00079">
    <property type="entry name" value="Serpin"/>
    <property type="match status" value="1"/>
</dbReference>
<feature type="signal peptide" evidence="2">
    <location>
        <begin position="1"/>
        <end position="24"/>
    </location>
</feature>
<accession>A0ABU7UT26</accession>
<dbReference type="PANTHER" id="PTHR11461">
    <property type="entry name" value="SERINE PROTEASE INHIBITOR, SERPIN"/>
    <property type="match status" value="1"/>
</dbReference>
<sequence length="413" mass="46686">MKYKSILIVVMSLVMMLSSSCSQKGPDKVISKYNIKAKELSQPVDKISVANNKMAFKMLKSTLSGNKDMNTIISPMSLSTVLSITQNGAGGSTKEEMKKAIELSGVDDKTINDEYKNIIANFNSIETLKVKMANSIWIDKGTEIKEEFKNMGKNYYESEISDVDFSKSKTKGTINTWIANHTAGKIKKIVDDLDDKTAMVLVNTLYFKGDWAVPFTKENTQKKDFNLSDGGSKKIDMMNGDINVEYLKENNFEAIKMPYKDKNFGMYILLPNVNSSVDSLMKEMSYENWNKWKKQFKAEVRIVEMPKLHMEYEQELNKMLMGYGMKRAFKPGADFSKMSKDNDLYISLVKQKCYIDVDEKGTEAAAATAVIMNKTSSVNPSQMGKFIVDRPFIYVITDNKTDSILFMGNVAKP</sequence>
<gene>
    <name evidence="4" type="ORF">SJI18_19730</name>
</gene>
<proteinExistence type="inferred from homology"/>
<evidence type="ECO:0000259" key="3">
    <source>
        <dbReference type="SMART" id="SM00093"/>
    </source>
</evidence>